<evidence type="ECO:0008006" key="3">
    <source>
        <dbReference type="Google" id="ProtNLM"/>
    </source>
</evidence>
<dbReference type="AlphaFoldDB" id="A0A292YG70"/>
<dbReference type="EMBL" id="BDME01000006">
    <property type="protein sequence ID" value="GAX88116.1"/>
    <property type="molecule type" value="Genomic_DNA"/>
</dbReference>
<evidence type="ECO:0000313" key="1">
    <source>
        <dbReference type="EMBL" id="GAX88116.1"/>
    </source>
</evidence>
<dbReference type="Proteomes" id="UP000217944">
    <property type="component" value="Unassembled WGS sequence"/>
</dbReference>
<dbReference type="OrthoDB" id="5372904at2"/>
<gene>
    <name evidence="1" type="ORF">LNAT_P1411</name>
</gene>
<name>A0A292YG70_9BACT</name>
<dbReference type="RefSeq" id="WP_096259880.1">
    <property type="nucleotide sequence ID" value="NZ_BDME01000006.1"/>
</dbReference>
<comment type="caution">
    <text evidence="1">The sequence shown here is derived from an EMBL/GenBank/DDBJ whole genome shotgun (WGS) entry which is preliminary data.</text>
</comment>
<evidence type="ECO:0000313" key="2">
    <source>
        <dbReference type="Proteomes" id="UP000217944"/>
    </source>
</evidence>
<organism evidence="1 2">
    <name type="scientific">Lebetimonas natsushimae</name>
    <dbReference type="NCBI Taxonomy" id="1936991"/>
    <lineage>
        <taxon>Bacteria</taxon>
        <taxon>Pseudomonadati</taxon>
        <taxon>Campylobacterota</taxon>
        <taxon>Epsilonproteobacteria</taxon>
        <taxon>Nautiliales</taxon>
        <taxon>Nautiliaceae</taxon>
        <taxon>Lebetimonas</taxon>
    </lineage>
</organism>
<accession>A0A292YG70</accession>
<reference evidence="1 2" key="1">
    <citation type="journal article" date="2017" name="Syst. Appl. Microbiol.">
        <title>Lebetimonas natsushimae sp. nov., a novel strictly anaerobic, moderately thermophilic chemoautotroph isolated from a deep-sea hydrothermal vent polychaete nest in the Mid-Okinawa Trough.</title>
        <authorList>
            <person name="Nagata R."/>
            <person name="Takaki Y."/>
            <person name="Tame A."/>
            <person name="Nunoura T."/>
            <person name="Muto H."/>
            <person name="Mino S."/>
            <person name="Sawayama S."/>
            <person name="Takai K."/>
            <person name="Nakagawa S."/>
        </authorList>
    </citation>
    <scope>NUCLEOTIDE SEQUENCE [LARGE SCALE GENOMIC DNA]</scope>
    <source>
        <strain evidence="1 2">HS1857</strain>
    </source>
</reference>
<proteinExistence type="predicted"/>
<protein>
    <recommendedName>
        <fullName evidence="3">Type II secretion system protein</fullName>
    </recommendedName>
</protein>
<sequence length="137" mass="15477">MRKSFSLLITLLFVIFVAVIGVMSLEFASSTNRHTSNVALNTRAELLSRAATEYAILAMHGHDYKNNCLKHTNITGDSFFDINITYYYFFTDCNTSECNCSKIDTADTNGSALIYVTVTSKNPKFHIRKVRFTLQNP</sequence>
<keyword evidence="2" id="KW-1185">Reference proteome</keyword>